<dbReference type="Proteomes" id="UP000031643">
    <property type="component" value="Chromosome"/>
</dbReference>
<dbReference type="HOGENOM" id="CLU_2789103_0_0_5"/>
<accession>A0A0A8K0I1</accession>
<gene>
    <name evidence="1" type="ORF">GL4_0553</name>
</gene>
<name>A0A0A8K0I1_9HYPH</name>
<evidence type="ECO:0000313" key="1">
    <source>
        <dbReference type="EMBL" id="BAQ16017.1"/>
    </source>
</evidence>
<keyword evidence="2" id="KW-1185">Reference proteome</keyword>
<dbReference type="KEGG" id="mcg:GL4_0553"/>
<protein>
    <submittedName>
        <fullName evidence="1">Uncharacterized protein</fullName>
    </submittedName>
</protein>
<dbReference type="EMBL" id="AP014648">
    <property type="protein sequence ID" value="BAQ16017.1"/>
    <property type="molecule type" value="Genomic_DNA"/>
</dbReference>
<evidence type="ECO:0000313" key="2">
    <source>
        <dbReference type="Proteomes" id="UP000031643"/>
    </source>
</evidence>
<organism evidence="1 2">
    <name type="scientific">Methyloceanibacter caenitepidi</name>
    <dbReference type="NCBI Taxonomy" id="1384459"/>
    <lineage>
        <taxon>Bacteria</taxon>
        <taxon>Pseudomonadati</taxon>
        <taxon>Pseudomonadota</taxon>
        <taxon>Alphaproteobacteria</taxon>
        <taxon>Hyphomicrobiales</taxon>
        <taxon>Hyphomicrobiaceae</taxon>
        <taxon>Methyloceanibacter</taxon>
    </lineage>
</organism>
<dbReference type="PROSITE" id="PS51257">
    <property type="entry name" value="PROKAR_LIPOPROTEIN"/>
    <property type="match status" value="1"/>
</dbReference>
<reference evidence="1 2" key="1">
    <citation type="submission" date="2014-09" db="EMBL/GenBank/DDBJ databases">
        <title>Genome sequencing of Methyloceanibacter caenitepidi Gela4.</title>
        <authorList>
            <person name="Takeuchi M."/>
            <person name="Susumu S."/>
            <person name="Kamagata Y."/>
            <person name="Oshima K."/>
            <person name="Hattori M."/>
            <person name="Iwasaki W."/>
        </authorList>
    </citation>
    <scope>NUCLEOTIDE SEQUENCE [LARGE SCALE GENOMIC DNA]</scope>
    <source>
        <strain evidence="1 2">Gela4</strain>
    </source>
</reference>
<proteinExistence type="predicted"/>
<dbReference type="AlphaFoldDB" id="A0A0A8K0I1"/>
<sequence length="68" mass="7327">MARLADAGLWFGHLYSYSAFVGCVVPGAAEPEVRCCSNATNAPRTAAICKWPDPLRLAARNSFKLASR</sequence>